<comment type="caution">
    <text evidence="2">The sequence shown here is derived from an EMBL/GenBank/DDBJ whole genome shotgun (WGS) entry which is preliminary data.</text>
</comment>
<evidence type="ECO:0000256" key="1">
    <source>
        <dbReference type="SAM" id="MobiDB-lite"/>
    </source>
</evidence>
<evidence type="ECO:0000313" key="2">
    <source>
        <dbReference type="EMBL" id="KAJ7307529.1"/>
    </source>
</evidence>
<feature type="compositionally biased region" description="Basic and acidic residues" evidence="1">
    <location>
        <begin position="263"/>
        <end position="273"/>
    </location>
</feature>
<feature type="region of interest" description="Disordered" evidence="1">
    <location>
        <begin position="1"/>
        <end position="96"/>
    </location>
</feature>
<dbReference type="EMBL" id="JAPFRF010000019">
    <property type="protein sequence ID" value="KAJ7307529.1"/>
    <property type="molecule type" value="Genomic_DNA"/>
</dbReference>
<sequence length="349" mass="38482">MGRASRRLHPGALRRERPDETDLQHGPGATGPILPGGAPEASVRQDPSGLAAESAGQESRRARPRLLRLWGRNEGGPWRGDSPQAPSPWQPGHVLRPGRERSKYWSLLSIHRLSQQQQRRIRCPSEREELHAGEFREIRPMEQRQRTLCPQIPAFTAGRNRPLAREGQNRRRRPRSKEVPCFREAGGKPAQEWGWQRGRPREAAVGQQPMPQGQHLLRRSRQPRQGAAQGPGPGEEDADLLLRGRGRTPGPSQAVEPGPQAKPDLKPMGEGPRRPGSCSCLGATAPLEAPAPLQALPNVFGWEGALPPSQEGFPPPQGGQPWHRMSLAKIGRRASVSEESPCATAPEWR</sequence>
<proteinExistence type="predicted"/>
<reference evidence="2" key="1">
    <citation type="journal article" date="2023" name="DNA Res.">
        <title>Chromosome-level genome assembly of Phrynocephalus forsythii using third-generation DNA sequencing and Hi-C analysis.</title>
        <authorList>
            <person name="Qi Y."/>
            <person name="Zhao W."/>
            <person name="Zhao Y."/>
            <person name="Niu C."/>
            <person name="Cao S."/>
            <person name="Zhang Y."/>
        </authorList>
    </citation>
    <scope>NUCLEOTIDE SEQUENCE</scope>
    <source>
        <tissue evidence="2">Muscle</tissue>
    </source>
</reference>
<dbReference type="Proteomes" id="UP001142489">
    <property type="component" value="Unassembled WGS sequence"/>
</dbReference>
<feature type="compositionally biased region" description="Basic and acidic residues" evidence="1">
    <location>
        <begin position="13"/>
        <end position="23"/>
    </location>
</feature>
<gene>
    <name evidence="2" type="ORF">JRQ81_009554</name>
</gene>
<organism evidence="2 3">
    <name type="scientific">Phrynocephalus forsythii</name>
    <dbReference type="NCBI Taxonomy" id="171643"/>
    <lineage>
        <taxon>Eukaryota</taxon>
        <taxon>Metazoa</taxon>
        <taxon>Chordata</taxon>
        <taxon>Craniata</taxon>
        <taxon>Vertebrata</taxon>
        <taxon>Euteleostomi</taxon>
        <taxon>Lepidosauria</taxon>
        <taxon>Squamata</taxon>
        <taxon>Bifurcata</taxon>
        <taxon>Unidentata</taxon>
        <taxon>Episquamata</taxon>
        <taxon>Toxicofera</taxon>
        <taxon>Iguania</taxon>
        <taxon>Acrodonta</taxon>
        <taxon>Agamidae</taxon>
        <taxon>Agaminae</taxon>
        <taxon>Phrynocephalus</taxon>
    </lineage>
</organism>
<feature type="region of interest" description="Disordered" evidence="1">
    <location>
        <begin position="302"/>
        <end position="323"/>
    </location>
</feature>
<evidence type="ECO:0000313" key="3">
    <source>
        <dbReference type="Proteomes" id="UP001142489"/>
    </source>
</evidence>
<feature type="region of interest" description="Disordered" evidence="1">
    <location>
        <begin position="157"/>
        <end position="284"/>
    </location>
</feature>
<keyword evidence="3" id="KW-1185">Reference proteome</keyword>
<protein>
    <submittedName>
        <fullName evidence="2">Uncharacterized protein</fullName>
    </submittedName>
</protein>
<accession>A0A9Q0X9Z5</accession>
<dbReference type="AlphaFoldDB" id="A0A9Q0X9Z5"/>
<name>A0A9Q0X9Z5_9SAUR</name>